<dbReference type="RefSeq" id="WP_163663170.1">
    <property type="nucleotide sequence ID" value="NZ_QXHD01000004.1"/>
</dbReference>
<evidence type="ECO:0000313" key="2">
    <source>
        <dbReference type="Proteomes" id="UP000481033"/>
    </source>
</evidence>
<reference evidence="1 2" key="1">
    <citation type="journal article" date="2020" name="Microb. Ecol.">
        <title>Ecogenomics of the Marine Benthic Filamentous Cyanobacterium Adonisia.</title>
        <authorList>
            <person name="Walter J.M."/>
            <person name="Coutinho F.H."/>
            <person name="Leomil L."/>
            <person name="Hargreaves P.I."/>
            <person name="Campeao M.E."/>
            <person name="Vieira V.V."/>
            <person name="Silva B.S."/>
            <person name="Fistarol G.O."/>
            <person name="Salomon P.S."/>
            <person name="Sawabe T."/>
            <person name="Mino S."/>
            <person name="Hosokawa M."/>
            <person name="Miyashita H."/>
            <person name="Maruyama F."/>
            <person name="van Verk M.C."/>
            <person name="Dutilh B.E."/>
            <person name="Thompson C.C."/>
            <person name="Thompson F.L."/>
        </authorList>
    </citation>
    <scope>NUCLEOTIDE SEQUENCE [LARGE SCALE GENOMIC DNA]</scope>
    <source>
        <strain evidence="1 2">CCMR0081</strain>
    </source>
</reference>
<dbReference type="Proteomes" id="UP000481033">
    <property type="component" value="Unassembled WGS sequence"/>
</dbReference>
<dbReference type="AlphaFoldDB" id="A0A6M0RHZ7"/>
<accession>A0A6M0RHZ7</accession>
<protein>
    <submittedName>
        <fullName evidence="1">DUF2949 domain-containing protein</fullName>
    </submittedName>
</protein>
<dbReference type="Pfam" id="PF11165">
    <property type="entry name" value="DUF2949"/>
    <property type="match status" value="1"/>
</dbReference>
<gene>
    <name evidence="1" type="ORF">DXZ20_06660</name>
</gene>
<comment type="caution">
    <text evidence="1">The sequence shown here is derived from an EMBL/GenBank/DDBJ whole genome shotgun (WGS) entry which is preliminary data.</text>
</comment>
<organism evidence="1 2">
    <name type="scientific">Adonisia turfae CCMR0081</name>
    <dbReference type="NCBI Taxonomy" id="2292702"/>
    <lineage>
        <taxon>Bacteria</taxon>
        <taxon>Bacillati</taxon>
        <taxon>Cyanobacteriota</taxon>
        <taxon>Adonisia</taxon>
        <taxon>Adonisia turfae</taxon>
    </lineage>
</organism>
<dbReference type="InterPro" id="IPR021336">
    <property type="entry name" value="DUF2949"/>
</dbReference>
<keyword evidence="2" id="KW-1185">Reference proteome</keyword>
<evidence type="ECO:0000313" key="1">
    <source>
        <dbReference type="EMBL" id="NEZ55362.1"/>
    </source>
</evidence>
<proteinExistence type="predicted"/>
<dbReference type="EMBL" id="QXHD01000004">
    <property type="protein sequence ID" value="NEZ55362.1"/>
    <property type="molecule type" value="Genomic_DNA"/>
</dbReference>
<name>A0A6M0RHZ7_9CYAN</name>
<sequence>MKIFPNTRLLKFLREELAVPEKSIASALQQSDQDTSLFPIVLWQYGLISLEQLDQTFDLLASTYGAGNRAQF</sequence>